<dbReference type="InterPro" id="IPR002052">
    <property type="entry name" value="DNA_methylase_N6_adenine_CS"/>
</dbReference>
<accession>F3L4I0</accession>
<dbReference type="Gene3D" id="3.40.50.150">
    <property type="entry name" value="Vaccinia Virus protein VP39"/>
    <property type="match status" value="1"/>
</dbReference>
<evidence type="ECO:0000256" key="5">
    <source>
        <dbReference type="HAMAP-Rule" id="MF_02126"/>
    </source>
</evidence>
<dbReference type="InterPro" id="IPR050320">
    <property type="entry name" value="N5-glutamine_MTase"/>
</dbReference>
<dbReference type="PROSITE" id="PS00092">
    <property type="entry name" value="N6_MTASE"/>
    <property type="match status" value="1"/>
</dbReference>
<feature type="binding site" evidence="5">
    <location>
        <begin position="116"/>
        <end position="120"/>
    </location>
    <ligand>
        <name>S-adenosyl-L-methionine</name>
        <dbReference type="ChEBI" id="CHEBI:59789"/>
    </ligand>
</feature>
<feature type="binding site" evidence="5">
    <location>
        <position position="182"/>
    </location>
    <ligand>
        <name>S-adenosyl-L-methionine</name>
        <dbReference type="ChEBI" id="CHEBI:59789"/>
    </ligand>
</feature>
<dbReference type="Gene3D" id="1.10.8.10">
    <property type="entry name" value="DNA helicase RuvA subunit, C-terminal domain"/>
    <property type="match status" value="1"/>
</dbReference>
<proteinExistence type="inferred from homology"/>
<feature type="binding site" evidence="5">
    <location>
        <begin position="182"/>
        <end position="185"/>
    </location>
    <ligand>
        <name>substrate</name>
    </ligand>
</feature>
<feature type="domain" description="Release factor glutamine methyltransferase N-terminal" evidence="7">
    <location>
        <begin position="5"/>
        <end position="72"/>
    </location>
</feature>
<dbReference type="NCBIfam" id="TIGR03534">
    <property type="entry name" value="RF_mod_PrmC"/>
    <property type="match status" value="1"/>
</dbReference>
<comment type="catalytic activity">
    <reaction evidence="4 5">
        <text>L-glutaminyl-[peptide chain release factor] + S-adenosyl-L-methionine = N(5)-methyl-L-glutaminyl-[peptide chain release factor] + S-adenosyl-L-homocysteine + H(+)</text>
        <dbReference type="Rhea" id="RHEA:42896"/>
        <dbReference type="Rhea" id="RHEA-COMP:10271"/>
        <dbReference type="Rhea" id="RHEA-COMP:10272"/>
        <dbReference type="ChEBI" id="CHEBI:15378"/>
        <dbReference type="ChEBI" id="CHEBI:30011"/>
        <dbReference type="ChEBI" id="CHEBI:57856"/>
        <dbReference type="ChEBI" id="CHEBI:59789"/>
        <dbReference type="ChEBI" id="CHEBI:61891"/>
        <dbReference type="EC" id="2.1.1.297"/>
    </reaction>
</comment>
<protein>
    <recommendedName>
        <fullName evidence="5">Release factor glutamine methyltransferase</fullName>
        <shortName evidence="5">RF MTase</shortName>
        <ecNumber evidence="5">2.1.1.297</ecNumber>
    </recommendedName>
    <alternativeName>
        <fullName evidence="5">N5-glutamine methyltransferase PrmC</fullName>
    </alternativeName>
    <alternativeName>
        <fullName evidence="5">Protein-(glutamine-N5) MTase PrmC</fullName>
    </alternativeName>
    <alternativeName>
        <fullName evidence="5">Protein-glutamine N-methyltransferase PrmC</fullName>
    </alternativeName>
</protein>
<dbReference type="eggNOG" id="COG2890">
    <property type="taxonomic scope" value="Bacteria"/>
</dbReference>
<evidence type="ECO:0000259" key="6">
    <source>
        <dbReference type="Pfam" id="PF13847"/>
    </source>
</evidence>
<feature type="binding site" evidence="5">
    <location>
        <position position="139"/>
    </location>
    <ligand>
        <name>S-adenosyl-L-methionine</name>
        <dbReference type="ChEBI" id="CHEBI:59789"/>
    </ligand>
</feature>
<dbReference type="CDD" id="cd02440">
    <property type="entry name" value="AdoMet_MTases"/>
    <property type="match status" value="1"/>
</dbReference>
<dbReference type="OrthoDB" id="9800643at2"/>
<dbReference type="PANTHER" id="PTHR18895">
    <property type="entry name" value="HEMK METHYLTRANSFERASE"/>
    <property type="match status" value="1"/>
</dbReference>
<feature type="binding site" evidence="5">
    <location>
        <position position="167"/>
    </location>
    <ligand>
        <name>S-adenosyl-L-methionine</name>
        <dbReference type="ChEBI" id="CHEBI:59789"/>
    </ligand>
</feature>
<dbReference type="InterPro" id="IPR019874">
    <property type="entry name" value="RF_methyltr_PrmC"/>
</dbReference>
<evidence type="ECO:0000313" key="8">
    <source>
        <dbReference type="EMBL" id="EGG28719.1"/>
    </source>
</evidence>
<dbReference type="STRING" id="2518989.IMCC3088_2581"/>
<keyword evidence="2 5" id="KW-0808">Transferase</keyword>
<organism evidence="8 9">
    <name type="scientific">Aequoribacter fuscus</name>
    <dbReference type="NCBI Taxonomy" id="2518989"/>
    <lineage>
        <taxon>Bacteria</taxon>
        <taxon>Pseudomonadati</taxon>
        <taxon>Pseudomonadota</taxon>
        <taxon>Gammaproteobacteria</taxon>
        <taxon>Cellvibrionales</taxon>
        <taxon>Halieaceae</taxon>
        <taxon>Aequoribacter</taxon>
    </lineage>
</organism>
<sequence>MTIAECLRWAKALLPADSANLEAHLLLEQVSGLERTTLFAWPERELAPRVVQQYRALVDRRASGVPVAYLLGRREFYGLDLHVDQRVLIPRPETELLVDVALGLALDVKAEVLDLGTGSGAIALALASQRPQWSICAVDRSEDALDVATANQENLGIKNIDFYCSDWFASLPQYQFDLIVSNPPYVEPDSAYLQQGDVRFEPIKALVAPNAGLADLFAIIDQAPKYLKSGGTLWLEHGYQQAERLRQRFIDLGYQGAQTHCDLQGLDRVTGAQWA</sequence>
<evidence type="ECO:0000259" key="7">
    <source>
        <dbReference type="Pfam" id="PF17827"/>
    </source>
</evidence>
<dbReference type="GO" id="GO:0003676">
    <property type="term" value="F:nucleic acid binding"/>
    <property type="evidence" value="ECO:0007669"/>
    <property type="project" value="InterPro"/>
</dbReference>
<dbReference type="NCBIfam" id="TIGR00536">
    <property type="entry name" value="hemK_fam"/>
    <property type="match status" value="1"/>
</dbReference>
<keyword evidence="3 5" id="KW-0949">S-adenosyl-L-methionine</keyword>
<dbReference type="PANTHER" id="PTHR18895:SF74">
    <property type="entry name" value="MTRF1L RELEASE FACTOR GLUTAMINE METHYLTRANSFERASE"/>
    <property type="match status" value="1"/>
</dbReference>
<dbReference type="InterPro" id="IPR025714">
    <property type="entry name" value="Methyltranfer_dom"/>
</dbReference>
<dbReference type="GO" id="GO:0032259">
    <property type="term" value="P:methylation"/>
    <property type="evidence" value="ECO:0007669"/>
    <property type="project" value="UniProtKB-KW"/>
</dbReference>
<comment type="function">
    <text evidence="5">Methylates the class 1 translation termination release factors RF1/PrfA and RF2/PrfB on the glutamine residue of the universally conserved GGQ motif.</text>
</comment>
<dbReference type="InterPro" id="IPR029063">
    <property type="entry name" value="SAM-dependent_MTases_sf"/>
</dbReference>
<dbReference type="Proteomes" id="UP000005615">
    <property type="component" value="Unassembled WGS sequence"/>
</dbReference>
<dbReference type="Pfam" id="PF17827">
    <property type="entry name" value="PrmC_N"/>
    <property type="match status" value="1"/>
</dbReference>
<comment type="caution">
    <text evidence="8">The sequence shown here is derived from an EMBL/GenBank/DDBJ whole genome shotgun (WGS) entry which is preliminary data.</text>
</comment>
<keyword evidence="9" id="KW-1185">Reference proteome</keyword>
<dbReference type="AlphaFoldDB" id="F3L4I0"/>
<dbReference type="InterPro" id="IPR004556">
    <property type="entry name" value="HemK-like"/>
</dbReference>
<keyword evidence="1 5" id="KW-0489">Methyltransferase</keyword>
<dbReference type="EMBL" id="AEIG01000085">
    <property type="protein sequence ID" value="EGG28719.1"/>
    <property type="molecule type" value="Genomic_DNA"/>
</dbReference>
<evidence type="ECO:0000256" key="2">
    <source>
        <dbReference type="ARBA" id="ARBA00022679"/>
    </source>
</evidence>
<dbReference type="GO" id="GO:0102559">
    <property type="term" value="F:peptide chain release factor N(5)-glutamine methyltransferase activity"/>
    <property type="evidence" value="ECO:0007669"/>
    <property type="project" value="UniProtKB-EC"/>
</dbReference>
<dbReference type="FunFam" id="3.40.50.150:FF:000053">
    <property type="entry name" value="Release factor glutamine methyltransferase"/>
    <property type="match status" value="1"/>
</dbReference>
<evidence type="ECO:0000256" key="1">
    <source>
        <dbReference type="ARBA" id="ARBA00022603"/>
    </source>
</evidence>
<evidence type="ECO:0000256" key="3">
    <source>
        <dbReference type="ARBA" id="ARBA00022691"/>
    </source>
</evidence>
<gene>
    <name evidence="5" type="primary">prmC</name>
    <name evidence="8" type="ORF">IMCC3088_2581</name>
</gene>
<dbReference type="SUPFAM" id="SSF53335">
    <property type="entry name" value="S-adenosyl-L-methionine-dependent methyltransferases"/>
    <property type="match status" value="1"/>
</dbReference>
<evidence type="ECO:0000256" key="4">
    <source>
        <dbReference type="ARBA" id="ARBA00048391"/>
    </source>
</evidence>
<evidence type="ECO:0000313" key="9">
    <source>
        <dbReference type="Proteomes" id="UP000005615"/>
    </source>
</evidence>
<name>F3L4I0_9GAMM</name>
<dbReference type="HAMAP" id="MF_02126">
    <property type="entry name" value="RF_methyltr_PrmC"/>
    <property type="match status" value="1"/>
</dbReference>
<dbReference type="EC" id="2.1.1.297" evidence="5"/>
<feature type="domain" description="Methyltransferase" evidence="6">
    <location>
        <begin position="109"/>
        <end position="239"/>
    </location>
</feature>
<dbReference type="RefSeq" id="WP_009576737.1">
    <property type="nucleotide sequence ID" value="NZ_AEIG01000085.1"/>
</dbReference>
<reference evidence="8 9" key="1">
    <citation type="journal article" date="2011" name="J. Bacteriol.">
        <title>Genome sequence of strain IMCC3088, a proteorhodopsin-containing marine bacterium belonging to the OM60/NOR5 clade.</title>
        <authorList>
            <person name="Jang Y."/>
            <person name="Oh H.M."/>
            <person name="Kang I."/>
            <person name="Lee K."/>
            <person name="Yang S.J."/>
            <person name="Cho J.C."/>
        </authorList>
    </citation>
    <scope>NUCLEOTIDE SEQUENCE [LARGE SCALE GENOMIC DNA]</scope>
    <source>
        <strain evidence="8 9">IMCC3088</strain>
    </source>
</reference>
<dbReference type="Pfam" id="PF13847">
    <property type="entry name" value="Methyltransf_31"/>
    <property type="match status" value="1"/>
</dbReference>
<dbReference type="InterPro" id="IPR040758">
    <property type="entry name" value="PrmC_N"/>
</dbReference>
<comment type="similarity">
    <text evidence="5">Belongs to the protein N5-glutamine methyltransferase family. PrmC subfamily.</text>
</comment>